<dbReference type="PANTHER" id="PTHR35563">
    <property type="entry name" value="BARREL METAL-DEPENDENT HYDROLASE, PUTATIVE (AFU_ORTHOLOGUE AFUA_1G16240)-RELATED"/>
    <property type="match status" value="1"/>
</dbReference>
<accession>A0ABN2F2B0</accession>
<dbReference type="RefSeq" id="WP_344109985.1">
    <property type="nucleotide sequence ID" value="NZ_BAAANE010000004.1"/>
</dbReference>
<dbReference type="PANTHER" id="PTHR35563:SF2">
    <property type="entry name" value="BARREL METAL-DEPENDENT HYDROLASE, PUTATIVE (AFU_ORTHOLOGUE AFUA_1G16240)-RELATED"/>
    <property type="match status" value="1"/>
</dbReference>
<evidence type="ECO:0000313" key="2">
    <source>
        <dbReference type="EMBL" id="GAA1627452.1"/>
    </source>
</evidence>
<reference evidence="2 3" key="1">
    <citation type="journal article" date="2019" name="Int. J. Syst. Evol. Microbiol.">
        <title>The Global Catalogue of Microorganisms (GCM) 10K type strain sequencing project: providing services to taxonomists for standard genome sequencing and annotation.</title>
        <authorList>
            <consortium name="The Broad Institute Genomics Platform"/>
            <consortium name="The Broad Institute Genome Sequencing Center for Infectious Disease"/>
            <person name="Wu L."/>
            <person name="Ma J."/>
        </authorList>
    </citation>
    <scope>NUCLEOTIDE SEQUENCE [LARGE SCALE GENOMIC DNA]</scope>
    <source>
        <strain evidence="2 3">JCM 14306</strain>
    </source>
</reference>
<organism evidence="2 3">
    <name type="scientific">Kribbella alba</name>
    <dbReference type="NCBI Taxonomy" id="190197"/>
    <lineage>
        <taxon>Bacteria</taxon>
        <taxon>Bacillati</taxon>
        <taxon>Actinomycetota</taxon>
        <taxon>Actinomycetes</taxon>
        <taxon>Propionibacteriales</taxon>
        <taxon>Kribbellaceae</taxon>
        <taxon>Kribbella</taxon>
    </lineage>
</organism>
<keyword evidence="3" id="KW-1185">Reference proteome</keyword>
<protein>
    <submittedName>
        <fullName evidence="2">Amidohydrolase family protein</fullName>
    </submittedName>
</protein>
<name>A0ABN2F2B0_9ACTN</name>
<dbReference type="InterPro" id="IPR052358">
    <property type="entry name" value="Aro_Compnd_Degr_Hydrolases"/>
</dbReference>
<proteinExistence type="predicted"/>
<feature type="domain" description="Amidohydrolase-related" evidence="1">
    <location>
        <begin position="6"/>
        <end position="276"/>
    </location>
</feature>
<sequence length="279" mass="30522">MTTEVVDTHAHVSLPDDGRFARSGLFPDAPSFTAPVEDLLAKMESAGVDRAVLIQPSIYGFDHSYLMQCLAEYPERFAGIVLGDHHNPAFLDELEALVGKGPVRGIRFAPLNSPGRGWFEPSIEPMASAAARLDLTINLLITPNWLPVADQWIERHPELTIVIDHLARPDLSETSRENACTALLCLARHDNVHVKLSALPELSAVAYPHQDVWDCVRACVDAFGAERLLWGSDYPFTAGGGSYADSLTVLDQILPDLPAADRQSIVAGTARRLYRLPGH</sequence>
<dbReference type="SUPFAM" id="SSF51556">
    <property type="entry name" value="Metallo-dependent hydrolases"/>
    <property type="match status" value="1"/>
</dbReference>
<evidence type="ECO:0000259" key="1">
    <source>
        <dbReference type="Pfam" id="PF04909"/>
    </source>
</evidence>
<comment type="caution">
    <text evidence="2">The sequence shown here is derived from an EMBL/GenBank/DDBJ whole genome shotgun (WGS) entry which is preliminary data.</text>
</comment>
<dbReference type="InterPro" id="IPR032466">
    <property type="entry name" value="Metal_Hydrolase"/>
</dbReference>
<dbReference type="Gene3D" id="3.20.20.140">
    <property type="entry name" value="Metal-dependent hydrolases"/>
    <property type="match status" value="1"/>
</dbReference>
<gene>
    <name evidence="2" type="ORF">GCM10009744_14060</name>
</gene>
<evidence type="ECO:0000313" key="3">
    <source>
        <dbReference type="Proteomes" id="UP001501319"/>
    </source>
</evidence>
<dbReference type="EMBL" id="BAAANE010000004">
    <property type="protein sequence ID" value="GAA1627452.1"/>
    <property type="molecule type" value="Genomic_DNA"/>
</dbReference>
<dbReference type="Proteomes" id="UP001501319">
    <property type="component" value="Unassembled WGS sequence"/>
</dbReference>
<dbReference type="Pfam" id="PF04909">
    <property type="entry name" value="Amidohydro_2"/>
    <property type="match status" value="1"/>
</dbReference>
<dbReference type="InterPro" id="IPR006680">
    <property type="entry name" value="Amidohydro-rel"/>
</dbReference>